<accession>A0A0F9DV90</accession>
<protein>
    <submittedName>
        <fullName evidence="1">Uncharacterized protein</fullName>
    </submittedName>
</protein>
<feature type="non-terminal residue" evidence="1">
    <location>
        <position position="29"/>
    </location>
</feature>
<name>A0A0F9DV90_9ZZZZ</name>
<reference evidence="1" key="1">
    <citation type="journal article" date="2015" name="Nature">
        <title>Complex archaea that bridge the gap between prokaryotes and eukaryotes.</title>
        <authorList>
            <person name="Spang A."/>
            <person name="Saw J.H."/>
            <person name="Jorgensen S.L."/>
            <person name="Zaremba-Niedzwiedzka K."/>
            <person name="Martijn J."/>
            <person name="Lind A.E."/>
            <person name="van Eijk R."/>
            <person name="Schleper C."/>
            <person name="Guy L."/>
            <person name="Ettema T.J."/>
        </authorList>
    </citation>
    <scope>NUCLEOTIDE SEQUENCE</scope>
</reference>
<evidence type="ECO:0000313" key="1">
    <source>
        <dbReference type="EMBL" id="KKL21611.1"/>
    </source>
</evidence>
<dbReference type="AlphaFoldDB" id="A0A0F9DV90"/>
<organism evidence="1">
    <name type="scientific">marine sediment metagenome</name>
    <dbReference type="NCBI Taxonomy" id="412755"/>
    <lineage>
        <taxon>unclassified sequences</taxon>
        <taxon>metagenomes</taxon>
        <taxon>ecological metagenomes</taxon>
    </lineage>
</organism>
<dbReference type="EMBL" id="LAZR01037664">
    <property type="protein sequence ID" value="KKL21611.1"/>
    <property type="molecule type" value="Genomic_DNA"/>
</dbReference>
<sequence length="29" mass="3078">MTGILSNTIRLSLIGLLVGTLTACTEERT</sequence>
<proteinExistence type="predicted"/>
<comment type="caution">
    <text evidence="1">The sequence shown here is derived from an EMBL/GenBank/DDBJ whole genome shotgun (WGS) entry which is preliminary data.</text>
</comment>
<gene>
    <name evidence="1" type="ORF">LCGC14_2443710</name>
</gene>